<evidence type="ECO:0000256" key="4">
    <source>
        <dbReference type="PROSITE-ProRule" id="PRU00803"/>
    </source>
</evidence>
<feature type="transmembrane region" description="Helical" evidence="6">
    <location>
        <begin position="1486"/>
        <end position="1507"/>
    </location>
</feature>
<feature type="region of interest" description="Disordered" evidence="5">
    <location>
        <begin position="1617"/>
        <end position="1705"/>
    </location>
</feature>
<evidence type="ECO:0000256" key="3">
    <source>
        <dbReference type="ARBA" id="ARBA00023180"/>
    </source>
</evidence>
<dbReference type="SMART" id="SM00429">
    <property type="entry name" value="IPT"/>
    <property type="match status" value="3"/>
</dbReference>
<feature type="transmembrane region" description="Helical" evidence="6">
    <location>
        <begin position="1962"/>
        <end position="1982"/>
    </location>
</feature>
<feature type="transmembrane region" description="Helical" evidence="6">
    <location>
        <begin position="2139"/>
        <end position="2161"/>
    </location>
</feature>
<evidence type="ECO:0000313" key="10">
    <source>
        <dbReference type="Proteomes" id="UP000019335"/>
    </source>
</evidence>
<dbReference type="OrthoDB" id="5950997at2759"/>
<dbReference type="InterPro" id="IPR014756">
    <property type="entry name" value="Ig_E-set"/>
</dbReference>
<dbReference type="Gene3D" id="2.130.10.130">
    <property type="entry name" value="Integrin alpha, N-terminal"/>
    <property type="match status" value="3"/>
</dbReference>
<feature type="region of interest" description="Disordered" evidence="5">
    <location>
        <begin position="1562"/>
        <end position="1600"/>
    </location>
</feature>
<evidence type="ECO:0000256" key="1">
    <source>
        <dbReference type="ARBA" id="ARBA00022729"/>
    </source>
</evidence>
<feature type="transmembrane region" description="Helical" evidence="6">
    <location>
        <begin position="2093"/>
        <end position="2118"/>
    </location>
</feature>
<feature type="compositionally biased region" description="Polar residues" evidence="5">
    <location>
        <begin position="1853"/>
        <end position="1870"/>
    </location>
</feature>
<feature type="compositionally biased region" description="Low complexity" evidence="5">
    <location>
        <begin position="1783"/>
        <end position="1793"/>
    </location>
</feature>
<dbReference type="PANTHER" id="PTHR11319">
    <property type="entry name" value="G PROTEIN-COUPLED RECEPTOR-RELATED"/>
    <property type="match status" value="1"/>
</dbReference>
<dbReference type="InterPro" id="IPR013517">
    <property type="entry name" value="FG-GAP"/>
</dbReference>
<feature type="region of interest" description="Disordered" evidence="5">
    <location>
        <begin position="1737"/>
        <end position="1877"/>
    </location>
</feature>
<reference evidence="9 10" key="1">
    <citation type="journal article" date="2014" name="Mol. Plant">
        <title>Chromosome Scale Genome Assembly and Transcriptome Profiling of Nannochloropsis gaditana in Nitrogen Depletion.</title>
        <authorList>
            <person name="Corteggiani Carpinelli E."/>
            <person name="Telatin A."/>
            <person name="Vitulo N."/>
            <person name="Forcato C."/>
            <person name="D'Angelo M."/>
            <person name="Schiavon R."/>
            <person name="Vezzi A."/>
            <person name="Giacometti G.M."/>
            <person name="Morosinotto T."/>
            <person name="Valle G."/>
        </authorList>
    </citation>
    <scope>NUCLEOTIDE SEQUENCE [LARGE SCALE GENOMIC DNA]</scope>
    <source>
        <strain evidence="9 10">B-31</strain>
    </source>
</reference>
<dbReference type="EMBL" id="AZIL01002464">
    <property type="protein sequence ID" value="EWM21519.1"/>
    <property type="molecule type" value="Genomic_DNA"/>
</dbReference>
<dbReference type="InterPro" id="IPR028994">
    <property type="entry name" value="Integrin_alpha_N"/>
</dbReference>
<feature type="transmembrane region" description="Helical" evidence="6">
    <location>
        <begin position="2379"/>
        <end position="2401"/>
    </location>
</feature>
<dbReference type="InterPro" id="IPR010308">
    <property type="entry name" value="TRP_C"/>
</dbReference>
<keyword evidence="6" id="KW-0812">Transmembrane</keyword>
<feature type="transmembrane region" description="Helical" evidence="6">
    <location>
        <begin position="2173"/>
        <end position="2192"/>
    </location>
</feature>
<dbReference type="Pfam" id="PF01833">
    <property type="entry name" value="TIG"/>
    <property type="match status" value="3"/>
</dbReference>
<proteinExistence type="predicted"/>
<evidence type="ECO:0000259" key="8">
    <source>
        <dbReference type="SMART" id="SM00429"/>
    </source>
</evidence>
<evidence type="ECO:0000256" key="5">
    <source>
        <dbReference type="SAM" id="MobiDB-lite"/>
    </source>
</evidence>
<feature type="compositionally biased region" description="Low complexity" evidence="5">
    <location>
        <begin position="1672"/>
        <end position="1681"/>
    </location>
</feature>
<dbReference type="Gene3D" id="2.60.40.10">
    <property type="entry name" value="Immunoglobulins"/>
    <property type="match status" value="3"/>
</dbReference>
<feature type="compositionally biased region" description="Basic and acidic residues" evidence="5">
    <location>
        <begin position="1740"/>
        <end position="1750"/>
    </location>
</feature>
<feature type="non-terminal residue" evidence="9">
    <location>
        <position position="2463"/>
    </location>
</feature>
<keyword evidence="3" id="KW-0325">Glycoprotein</keyword>
<feature type="domain" description="IPT/TIG" evidence="8">
    <location>
        <begin position="854"/>
        <end position="939"/>
    </location>
</feature>
<dbReference type="CDD" id="cd00603">
    <property type="entry name" value="IPT_PCSR"/>
    <property type="match status" value="3"/>
</dbReference>
<feature type="repeat" description="FG-GAP" evidence="4">
    <location>
        <begin position="269"/>
        <end position="330"/>
    </location>
</feature>
<feature type="repeat" description="FG-GAP" evidence="4">
    <location>
        <begin position="201"/>
        <end position="259"/>
    </location>
</feature>
<dbReference type="SUPFAM" id="SSF69318">
    <property type="entry name" value="Integrin alpha N-terminal domain"/>
    <property type="match status" value="2"/>
</dbReference>
<dbReference type="Proteomes" id="UP000019335">
    <property type="component" value="Unassembled WGS sequence"/>
</dbReference>
<dbReference type="GO" id="GO:0008305">
    <property type="term" value="C:integrin complex"/>
    <property type="evidence" value="ECO:0007669"/>
    <property type="project" value="InterPro"/>
</dbReference>
<dbReference type="SMART" id="SM00191">
    <property type="entry name" value="Int_alpha"/>
    <property type="match status" value="6"/>
</dbReference>
<evidence type="ECO:0000256" key="6">
    <source>
        <dbReference type="SAM" id="Phobius"/>
    </source>
</evidence>
<feature type="compositionally biased region" description="Low complexity" evidence="5">
    <location>
        <begin position="1567"/>
        <end position="1581"/>
    </location>
</feature>
<feature type="signal peptide" evidence="7">
    <location>
        <begin position="1"/>
        <end position="41"/>
    </location>
</feature>
<feature type="repeat" description="FG-GAP" evidence="4">
    <location>
        <begin position="130"/>
        <end position="191"/>
    </location>
</feature>
<keyword evidence="10" id="KW-1185">Reference proteome</keyword>
<dbReference type="Gene3D" id="2.10.50.10">
    <property type="entry name" value="Tumor Necrosis Factor Receptor, subunit A, domain 2"/>
    <property type="match status" value="1"/>
</dbReference>
<feature type="transmembrane region" description="Helical" evidence="6">
    <location>
        <begin position="2062"/>
        <end position="2081"/>
    </location>
</feature>
<feature type="compositionally biased region" description="Pro residues" evidence="5">
    <location>
        <begin position="1646"/>
        <end position="1657"/>
    </location>
</feature>
<gene>
    <name evidence="9" type="ORF">Naga_100204g1</name>
</gene>
<feature type="domain" description="IPT/TIG" evidence="8">
    <location>
        <begin position="661"/>
        <end position="748"/>
    </location>
</feature>
<accession>W7TLD7</accession>
<dbReference type="SUPFAM" id="SSF81296">
    <property type="entry name" value="E set domains"/>
    <property type="match status" value="3"/>
</dbReference>
<keyword evidence="1 7" id="KW-0732">Signal</keyword>
<evidence type="ECO:0000256" key="2">
    <source>
        <dbReference type="ARBA" id="ARBA00022737"/>
    </source>
</evidence>
<organism evidence="9 10">
    <name type="scientific">Nannochloropsis gaditana</name>
    <dbReference type="NCBI Taxonomy" id="72520"/>
    <lineage>
        <taxon>Eukaryota</taxon>
        <taxon>Sar</taxon>
        <taxon>Stramenopiles</taxon>
        <taxon>Ochrophyta</taxon>
        <taxon>Eustigmatophyceae</taxon>
        <taxon>Eustigmatales</taxon>
        <taxon>Monodopsidaceae</taxon>
        <taxon>Nannochloropsis</taxon>
    </lineage>
</organism>
<comment type="caution">
    <text evidence="9">The sequence shown here is derived from an EMBL/GenBank/DDBJ whole genome shotgun (WGS) entry which is preliminary data.</text>
</comment>
<evidence type="ECO:0000256" key="7">
    <source>
        <dbReference type="SAM" id="SignalP"/>
    </source>
</evidence>
<sequence length="2463" mass="264175">MSCWSAFAALAKAKRGMEKRLVPWSFLFLVLLSLTIRTSVGPPINPTQDELLLPIVKETVKVNLGPSDSKDYRGSALCHAGDLDGNGVDDLVLGAYGDDTTANNAGAIMILYLRKDVVNPLISWRKITSGTGGFNTRLQALDYFGAAVAGAGDINGDSVPDLVVGALGDDEAALNAGAIYLLYMQRVQASPVASSVKITGGKGGFDATLAQNSYFGSSVAYLGDVDGNGVGDIAVGAYGEDTLAGVVYILFLQNSAAVPVVGWYKLRAQTPGFPFALAPNDAFGASVAGIGDLNGDGVPDMAVGAYMDSEYQPGCGAVYVILLQRPLGGREAVGGLAGGGMVPADGSPVKGSSKITPGKHGFGDTSLQANAYFGASMAGFHDLDMDGVPELVVGTIGDSRANPNAGSVHLLFLGLNSTEDGLPMVREWRKITTGLEGFESQLPANTNFGAALAELPDLNGDNETELAIGCYVASNASVYIVYKNSLTSVMESPPQIYLVSPALLDTQGGEVVSMALSLDVTTVDLSQPYELEAFVGLSPCLNPVLLPYGDATALARAQKDARAPGVVAAAVSAQGGVAAIPFAVQPGAVQDLATSETDMPVHPSLALMPFPAVLASETQRPFLLTCVSTAGVGAHVLAQATISQGGADMPVSMANAASYTPPVVSSIETTGTMARGGFDLRILGRHFGADDFEPLVLIQDTPCQAVVWVSDSEVVCRGVPPGLGEAQVQVSVGGQTSKPSPTAAFVYDSPLLKSWNVTEPMRVSLPVFGGYSVDLPFSPYTGGKEELSLWGSNFGPAGTLTQVQLGPWECADARVIADDLITCVTPPGVGKNLTIVVSLGGFEVSLSPGFTYAAPLLVTVVPDTANTGGGDLVVMGRNFGHTSEGLQVSIGGEACREVKMVYEHQLITCKYPPGTGKGLPMLVTVSDQSNSPPRAFNYADSYGQRTVEAVFFLVGESLESFGSNKQAVFEQVLLRAMEYDPTLSIADEAVHVCNVTSLAGLTASTVQSWNVSFQGRAYAPNPSKQAVSIDVDAEMGTLWDQGKEEDRRRADTDVDKILMETPLAPSNAARHPSEDVYQEDSILVSVDVTAANAKIGSAIQTWLMTPEKQALLRDYLNTKDTGLRVMELQVIAASMTNDLYCPPGQQQQDIGSNGEKACFLCPLGSYQPLRSKRPCQPCPLGTDCLQQGVFLPVPLPGYWRQALSESEAIRTDPYFSTYRIYECNPKSVCLGGIYSNCTEGHLQGGPLCAICEDGFYGDGGGACNPCGSKRMIQTLVASVVLGAFLAFSIVLYFFVRPGTDIDEAVKSVQDSFLEGPGGRSFSRDLNMSYFLSNSLSRHLASRLSDLTDLPDIWSKAKISITFFQILASLNVAYTVPWPQEFRQFLHMLSFLNLNILNLPGMAYSCVQPVDYFAEFMVAVTLPFLLTLVLLVLYAVGLRRIHKKVSSNIDVVKALEAQSARMKHQLIRKMRAISVRMLRRRPLRRPVATNSLLSTALAASAAAIPFPAKKNGAPTISLDRTEGTTVKMPPGTRVVATASDPPRDMKRDAAVLTWRSSSIPTIEEESAEVVSPPSAASSPPTAEGHDPGMAFLPPSSTSLVSHTSAPVLDDWASVMPHHAAVPSRPPSPAATSYAPSHPHTDVLQPRPSSPPGRLPLPQPAASRFSPPPPSRTTPPLIAEPSQSSPPPAPSSSFAPHRPHHAAQLPPFDISVPSYPLSHALPPQASPAVCSAVIDIFSPRPSSDEGEKDRILPDIPFPSAPAFPSDSSLTSLSSRPLPTLPPPQQQQQQFQQQLQKAHKRATFSERVTSSSGEIVTISSEKSHSVVGPRENAAGAAGGLERKGETAVDGAKGAGTQASHARTEGPTLQSFESTGDDDEDESILEIKHKLTLLEKQENVERFSVERYTSRMITFWFWIILLIYPAVSRVVLGAVNCRTLDNGRRYLVSDFTIDCRSRYYLRYMPLIVLALAVYPVGIPVMFFLLLKYRRNVHPWDENLSFLYKTYRRRYWWFEIYELLRKLFLTGLIIFIAAGTATQLAIACLVCAVTMCLHLRLQPYEEQSDDSLQGFALAEILLVTYCALLLKLDVTGDDENHLHVFDVLLLSTNAVVVFGIMPAAFYVQGRQYYDRFRAHLSLSLPSRMVRAAAHRLLVSLCLLLTLFPAISNFSSPLLTFKLTFFVAAMLFYNTLLFLYFLPWSHVRFFPPRYRIIAVLAPQNCHLEEAAKRGGWSGLSESMQGKGNFSKLNARKLEAIEAAGLSMAQLSQSRFRRRTESGGEGGREGGREGEVVVRRLSSLDSSVTQSGKDVGGGGMMGRGKALDKRELYGAGQDEVGPDPSPLNRLLLTPYMLLVRHRRALDPICAVLVVDLAVTCAREGEGRGNYACIVMLALAGFFTLGLCGWAHITDKHPPLLSALRIGQLAFALATMDVLFAAFTPLNNRPRALATDGWGLATEVGVVLVTALVRL</sequence>
<feature type="transmembrane region" description="Helical" evidence="6">
    <location>
        <begin position="1275"/>
        <end position="1295"/>
    </location>
</feature>
<keyword evidence="6" id="KW-1133">Transmembrane helix</keyword>
<evidence type="ECO:0000313" key="9">
    <source>
        <dbReference type="EMBL" id="EWM21519.1"/>
    </source>
</evidence>
<feature type="transmembrane region" description="Helical" evidence="6">
    <location>
        <begin position="2018"/>
        <end position="2050"/>
    </location>
</feature>
<feature type="domain" description="IPT/TIG" evidence="8">
    <location>
        <begin position="765"/>
        <end position="853"/>
    </location>
</feature>
<keyword evidence="2" id="KW-0677">Repeat</keyword>
<feature type="transmembrane region" description="Helical" evidence="6">
    <location>
        <begin position="2413"/>
        <end position="2431"/>
    </location>
</feature>
<feature type="repeat" description="FG-GAP" evidence="4">
    <location>
        <begin position="359"/>
        <end position="420"/>
    </location>
</feature>
<dbReference type="InterPro" id="IPR013519">
    <property type="entry name" value="Int_alpha_beta-p"/>
</dbReference>
<protein>
    <submittedName>
        <fullName evidence="9">Fg-gap repeat domain protein</fullName>
    </submittedName>
</protein>
<dbReference type="GO" id="GO:0007155">
    <property type="term" value="P:cell adhesion"/>
    <property type="evidence" value="ECO:0007669"/>
    <property type="project" value="InterPro"/>
</dbReference>
<dbReference type="PRINTS" id="PR01185">
    <property type="entry name" value="INTEGRINA"/>
</dbReference>
<feature type="compositionally biased region" description="Low complexity" evidence="5">
    <location>
        <begin position="1760"/>
        <end position="1775"/>
    </location>
</feature>
<dbReference type="InterPro" id="IPR013783">
    <property type="entry name" value="Ig-like_fold"/>
</dbReference>
<dbReference type="InterPro" id="IPR000413">
    <property type="entry name" value="Integrin_alpha"/>
</dbReference>
<dbReference type="SMART" id="SM01411">
    <property type="entry name" value="Ephrin_rec_like"/>
    <property type="match status" value="1"/>
</dbReference>
<dbReference type="Pfam" id="PF01839">
    <property type="entry name" value="FG-GAP"/>
    <property type="match status" value="3"/>
</dbReference>
<dbReference type="InterPro" id="IPR002909">
    <property type="entry name" value="IPT_dom"/>
</dbReference>
<keyword evidence="6" id="KW-0472">Membrane</keyword>
<feature type="chain" id="PRO_5004904371" evidence="7">
    <location>
        <begin position="42"/>
        <end position="2463"/>
    </location>
</feature>
<dbReference type="PROSITE" id="PS51470">
    <property type="entry name" value="FG_GAP"/>
    <property type="match status" value="4"/>
</dbReference>
<name>W7TLD7_9STRA</name>
<feature type="transmembrane region" description="Helical" evidence="6">
    <location>
        <begin position="1911"/>
        <end position="1931"/>
    </location>
</feature>
<dbReference type="Pfam" id="PF06011">
    <property type="entry name" value="TRP"/>
    <property type="match status" value="1"/>
</dbReference>
<dbReference type="PANTHER" id="PTHR11319:SF35">
    <property type="entry name" value="OUTER MEMBRANE PROTEIN PMPC-RELATED"/>
    <property type="match status" value="1"/>
</dbReference>
<feature type="transmembrane region" description="Helical" evidence="6">
    <location>
        <begin position="1415"/>
        <end position="1435"/>
    </location>
</feature>
<feature type="compositionally biased region" description="Polar residues" evidence="5">
    <location>
        <begin position="1803"/>
        <end position="1817"/>
    </location>
</feature>